<dbReference type="RefSeq" id="XP_001031929.1">
    <property type="nucleotide sequence ID" value="XM_001031929.1"/>
</dbReference>
<evidence type="ECO:0000259" key="6">
    <source>
        <dbReference type="SMART" id="SM01270"/>
    </source>
</evidence>
<evidence type="ECO:0000256" key="4">
    <source>
        <dbReference type="SAM" id="Coils"/>
    </source>
</evidence>
<dbReference type="InParanoid" id="I7MFS8"/>
<accession>I7MFS8</accession>
<dbReference type="Proteomes" id="UP000009168">
    <property type="component" value="Unassembled WGS sequence"/>
</dbReference>
<evidence type="ECO:0000256" key="3">
    <source>
        <dbReference type="ARBA" id="ARBA00046280"/>
    </source>
</evidence>
<dbReference type="eggNOG" id="KOG0859">
    <property type="taxonomic scope" value="Eukaryota"/>
</dbReference>
<comment type="similarity">
    <text evidence="1">Belongs to the synaptobrevin family.</text>
</comment>
<evidence type="ECO:0000313" key="8">
    <source>
        <dbReference type="Proteomes" id="UP000009168"/>
    </source>
</evidence>
<dbReference type="SUPFAM" id="SSF64356">
    <property type="entry name" value="SNARE-like"/>
    <property type="match status" value="1"/>
</dbReference>
<evidence type="ECO:0000313" key="7">
    <source>
        <dbReference type="EMBL" id="EAR84266.1"/>
    </source>
</evidence>
<keyword evidence="5" id="KW-1133">Transmembrane helix</keyword>
<dbReference type="GeneID" id="7831841"/>
<dbReference type="OrthoDB" id="312685at2759"/>
<dbReference type="PANTHER" id="PTHR21136">
    <property type="entry name" value="SNARE PROTEINS"/>
    <property type="match status" value="1"/>
</dbReference>
<evidence type="ECO:0000256" key="2">
    <source>
        <dbReference type="ARBA" id="ARBA00023136"/>
    </source>
</evidence>
<keyword evidence="8" id="KW-1185">Reference proteome</keyword>
<dbReference type="EMBL" id="GG662447">
    <property type="protein sequence ID" value="EAR84266.1"/>
    <property type="molecule type" value="Genomic_DNA"/>
</dbReference>
<reference evidence="8" key="1">
    <citation type="journal article" date="2006" name="PLoS Biol.">
        <title>Macronuclear genome sequence of the ciliate Tetrahymena thermophila, a model eukaryote.</title>
        <authorList>
            <person name="Eisen J.A."/>
            <person name="Coyne R.S."/>
            <person name="Wu M."/>
            <person name="Wu D."/>
            <person name="Thiagarajan M."/>
            <person name="Wortman J.R."/>
            <person name="Badger J.H."/>
            <person name="Ren Q."/>
            <person name="Amedeo P."/>
            <person name="Jones K.M."/>
            <person name="Tallon L.J."/>
            <person name="Delcher A.L."/>
            <person name="Salzberg S.L."/>
            <person name="Silva J.C."/>
            <person name="Haas B.J."/>
            <person name="Majoros W.H."/>
            <person name="Farzad M."/>
            <person name="Carlton J.M."/>
            <person name="Smith R.K. Jr."/>
            <person name="Garg J."/>
            <person name="Pearlman R.E."/>
            <person name="Karrer K.M."/>
            <person name="Sun L."/>
            <person name="Manning G."/>
            <person name="Elde N.C."/>
            <person name="Turkewitz A.P."/>
            <person name="Asai D.J."/>
            <person name="Wilkes D.E."/>
            <person name="Wang Y."/>
            <person name="Cai H."/>
            <person name="Collins K."/>
            <person name="Stewart B.A."/>
            <person name="Lee S.R."/>
            <person name="Wilamowska K."/>
            <person name="Weinberg Z."/>
            <person name="Ruzzo W.L."/>
            <person name="Wloga D."/>
            <person name="Gaertig J."/>
            <person name="Frankel J."/>
            <person name="Tsao C.-C."/>
            <person name="Gorovsky M.A."/>
            <person name="Keeling P.J."/>
            <person name="Waller R.F."/>
            <person name="Patron N.J."/>
            <person name="Cherry J.M."/>
            <person name="Stover N.A."/>
            <person name="Krieger C.J."/>
            <person name="del Toro C."/>
            <person name="Ryder H.F."/>
            <person name="Williamson S.C."/>
            <person name="Barbeau R.A."/>
            <person name="Hamilton E.P."/>
            <person name="Orias E."/>
        </authorList>
    </citation>
    <scope>NUCLEOTIDE SEQUENCE [LARGE SCALE GENOMIC DNA]</scope>
    <source>
        <strain evidence="8">SB210</strain>
    </source>
</reference>
<proteinExistence type="inferred from homology"/>
<evidence type="ECO:0000256" key="1">
    <source>
        <dbReference type="ARBA" id="ARBA00008025"/>
    </source>
</evidence>
<dbReference type="KEGG" id="tet:TTHERM_00715700"/>
<dbReference type="HOGENOM" id="CLU_064620_1_1_1"/>
<dbReference type="AlphaFoldDB" id="I7MFS8"/>
<feature type="coiled-coil region" evidence="4">
    <location>
        <begin position="124"/>
        <end position="152"/>
    </location>
</feature>
<dbReference type="SMART" id="SM01270">
    <property type="entry name" value="Longin"/>
    <property type="match status" value="1"/>
</dbReference>
<dbReference type="InterPro" id="IPR051097">
    <property type="entry name" value="Synaptobrevin-like_transport"/>
</dbReference>
<keyword evidence="4" id="KW-0175">Coiled coil</keyword>
<dbReference type="InterPro" id="IPR010908">
    <property type="entry name" value="Longin_dom"/>
</dbReference>
<keyword evidence="5" id="KW-0812">Transmembrane</keyword>
<protein>
    <submittedName>
        <fullName evidence="7">Synaptobrevin family protein, putative</fullName>
    </submittedName>
</protein>
<dbReference type="GO" id="GO:0012505">
    <property type="term" value="C:endomembrane system"/>
    <property type="evidence" value="ECO:0007669"/>
    <property type="project" value="UniProtKB-SubCell"/>
</dbReference>
<comment type="subcellular location">
    <subcellularLocation>
        <location evidence="3">Endomembrane system</location>
        <topology evidence="3">Single-pass type IV membrane protein</topology>
    </subcellularLocation>
</comment>
<feature type="domain" description="Longin" evidence="6">
    <location>
        <begin position="30"/>
        <end position="112"/>
    </location>
</feature>
<dbReference type="InterPro" id="IPR011012">
    <property type="entry name" value="Longin-like_dom_sf"/>
</dbReference>
<sequence>MSQNLYYICIARENTILLDYTEVIGNFRLIVQDVLSKIQANTIGIYTFGDYKFFIKSDNDNFIICILCSIQYEQREGLKALDQIMQIFIEKTNFQQRTESLSHSLDKVLKNDVKQVYEQFNSVENEEQNSINQVLEEIVQIEQKTLNELLQRDSIIELRVSRLPIYDKIDFKESYDIQYYQWWKNKDLLIAITIITILISWLISSSACGFDYQHCYD</sequence>
<feature type="transmembrane region" description="Helical" evidence="5">
    <location>
        <begin position="188"/>
        <end position="207"/>
    </location>
</feature>
<keyword evidence="2 5" id="KW-0472">Membrane</keyword>
<evidence type="ECO:0000256" key="5">
    <source>
        <dbReference type="SAM" id="Phobius"/>
    </source>
</evidence>
<organism evidence="7 8">
    <name type="scientific">Tetrahymena thermophila (strain SB210)</name>
    <dbReference type="NCBI Taxonomy" id="312017"/>
    <lineage>
        <taxon>Eukaryota</taxon>
        <taxon>Sar</taxon>
        <taxon>Alveolata</taxon>
        <taxon>Ciliophora</taxon>
        <taxon>Intramacronucleata</taxon>
        <taxon>Oligohymenophorea</taxon>
        <taxon>Hymenostomatida</taxon>
        <taxon>Tetrahymenina</taxon>
        <taxon>Tetrahymenidae</taxon>
        <taxon>Tetrahymena</taxon>
    </lineage>
</organism>
<dbReference type="Gene3D" id="3.30.450.50">
    <property type="entry name" value="Longin domain"/>
    <property type="match status" value="1"/>
</dbReference>
<gene>
    <name evidence="7" type="ORF">TTHERM_00715700</name>
</gene>
<dbReference type="PANTHER" id="PTHR21136:SF168">
    <property type="entry name" value="VESICLE-ASSOCIATED MEMBRANE PROTEIN 9"/>
    <property type="match status" value="1"/>
</dbReference>
<dbReference type="STRING" id="312017.I7MFS8"/>
<name>I7MFS8_TETTS</name>